<dbReference type="AlphaFoldDB" id="A0AAV3NTR2"/>
<protein>
    <submittedName>
        <fullName evidence="2">Uncharacterized protein</fullName>
    </submittedName>
</protein>
<dbReference type="Proteomes" id="UP001454036">
    <property type="component" value="Unassembled WGS sequence"/>
</dbReference>
<evidence type="ECO:0000313" key="2">
    <source>
        <dbReference type="EMBL" id="GAA0142516.1"/>
    </source>
</evidence>
<gene>
    <name evidence="2" type="ORF">LIER_03399</name>
</gene>
<keyword evidence="3" id="KW-1185">Reference proteome</keyword>
<dbReference type="EMBL" id="BAABME010000407">
    <property type="protein sequence ID" value="GAA0142516.1"/>
    <property type="molecule type" value="Genomic_DNA"/>
</dbReference>
<name>A0AAV3NTR2_LITER</name>
<sequence length="239" mass="27615">MSMIWLMYCLREMGLTGICFLFYKKPMTSLNNGLVQLKTQQDVDDILEWTKGVREIGIYVTHTSRKLAKSLMLGEMYADFRHKWPKDTLKETSDEEAKLLGYRGDGGSKKDVWYLMQGPDDVIPYASEVVADDVERPEVQGPQVEGVDEFMELNNVVYDRSENVDNEDYDFETEIFMREDDYNYSNEEEIEDSDIEDEASIGNERETCYIDGDETLEDMGPLLNEDVGPLPEDVFEHSD</sequence>
<evidence type="ECO:0000256" key="1">
    <source>
        <dbReference type="SAM" id="MobiDB-lite"/>
    </source>
</evidence>
<accession>A0AAV3NTR2</accession>
<proteinExistence type="predicted"/>
<evidence type="ECO:0000313" key="3">
    <source>
        <dbReference type="Proteomes" id="UP001454036"/>
    </source>
</evidence>
<feature type="region of interest" description="Disordered" evidence="1">
    <location>
        <begin position="215"/>
        <end position="239"/>
    </location>
</feature>
<comment type="caution">
    <text evidence="2">The sequence shown here is derived from an EMBL/GenBank/DDBJ whole genome shotgun (WGS) entry which is preliminary data.</text>
</comment>
<reference evidence="2 3" key="1">
    <citation type="submission" date="2024-01" db="EMBL/GenBank/DDBJ databases">
        <title>The complete chloroplast genome sequence of Lithospermum erythrorhizon: insights into the phylogenetic relationship among Boraginaceae species and the maternal lineages of purple gromwells.</title>
        <authorList>
            <person name="Okada T."/>
            <person name="Watanabe K."/>
        </authorList>
    </citation>
    <scope>NUCLEOTIDE SEQUENCE [LARGE SCALE GENOMIC DNA]</scope>
</reference>
<organism evidence="2 3">
    <name type="scientific">Lithospermum erythrorhizon</name>
    <name type="common">Purple gromwell</name>
    <name type="synonym">Lithospermum officinale var. erythrorhizon</name>
    <dbReference type="NCBI Taxonomy" id="34254"/>
    <lineage>
        <taxon>Eukaryota</taxon>
        <taxon>Viridiplantae</taxon>
        <taxon>Streptophyta</taxon>
        <taxon>Embryophyta</taxon>
        <taxon>Tracheophyta</taxon>
        <taxon>Spermatophyta</taxon>
        <taxon>Magnoliopsida</taxon>
        <taxon>eudicotyledons</taxon>
        <taxon>Gunneridae</taxon>
        <taxon>Pentapetalae</taxon>
        <taxon>asterids</taxon>
        <taxon>lamiids</taxon>
        <taxon>Boraginales</taxon>
        <taxon>Boraginaceae</taxon>
        <taxon>Boraginoideae</taxon>
        <taxon>Lithospermeae</taxon>
        <taxon>Lithospermum</taxon>
    </lineage>
</organism>